<dbReference type="InterPro" id="IPR005548">
    <property type="entry name" value="Cell_div_FtsQ/DivIB_C"/>
</dbReference>
<evidence type="ECO:0000256" key="9">
    <source>
        <dbReference type="SAM" id="Phobius"/>
    </source>
</evidence>
<evidence type="ECO:0000259" key="10">
    <source>
        <dbReference type="PROSITE" id="PS51779"/>
    </source>
</evidence>
<dbReference type="Pfam" id="PF08478">
    <property type="entry name" value="POTRA_1"/>
    <property type="match status" value="1"/>
</dbReference>
<dbReference type="Pfam" id="PF03799">
    <property type="entry name" value="FtsQ_DivIB_C"/>
    <property type="match status" value="1"/>
</dbReference>
<evidence type="ECO:0000256" key="1">
    <source>
        <dbReference type="ARBA" id="ARBA00004370"/>
    </source>
</evidence>
<dbReference type="PANTHER" id="PTHR37820">
    <property type="entry name" value="CELL DIVISION PROTEIN DIVIB"/>
    <property type="match status" value="1"/>
</dbReference>
<dbReference type="Proteomes" id="UP001500689">
    <property type="component" value="Unassembled WGS sequence"/>
</dbReference>
<evidence type="ECO:0000256" key="2">
    <source>
        <dbReference type="ARBA" id="ARBA00022475"/>
    </source>
</evidence>
<dbReference type="InterPro" id="IPR013685">
    <property type="entry name" value="POTRA_FtsQ_type"/>
</dbReference>
<organism evidence="11 12">
    <name type="scientific">Amycolatopsis ultiminotia</name>
    <dbReference type="NCBI Taxonomy" id="543629"/>
    <lineage>
        <taxon>Bacteria</taxon>
        <taxon>Bacillati</taxon>
        <taxon>Actinomycetota</taxon>
        <taxon>Actinomycetes</taxon>
        <taxon>Pseudonocardiales</taxon>
        <taxon>Pseudonocardiaceae</taxon>
        <taxon>Amycolatopsis</taxon>
    </lineage>
</organism>
<keyword evidence="7" id="KW-0131">Cell cycle</keyword>
<comment type="caution">
    <text evidence="11">The sequence shown here is derived from an EMBL/GenBank/DDBJ whole genome shotgun (WGS) entry which is preliminary data.</text>
</comment>
<proteinExistence type="predicted"/>
<evidence type="ECO:0000256" key="5">
    <source>
        <dbReference type="ARBA" id="ARBA00022989"/>
    </source>
</evidence>
<dbReference type="RefSeq" id="WP_344865863.1">
    <property type="nucleotide sequence ID" value="NZ_BAAAZN010000015.1"/>
</dbReference>
<keyword evidence="12" id="KW-1185">Reference proteome</keyword>
<dbReference type="InterPro" id="IPR034746">
    <property type="entry name" value="POTRA"/>
</dbReference>
<protein>
    <submittedName>
        <fullName evidence="11">FtsQ-type POTRA domain-containing protein</fullName>
    </submittedName>
</protein>
<feature type="region of interest" description="Disordered" evidence="8">
    <location>
        <begin position="1"/>
        <end position="63"/>
    </location>
</feature>
<sequence>MTGTRQRRRPSSSERDEEERAALVRERRGRRSEEDRRRTRARSPRQGRSAAKRSGSARTRPTRGKEIRRRWVALLIVVTVLALAYLLFFSSVLAVKTVTVQGAKAVPAEQIRVAAGVPTGEPMLRVDADAIRDRVAEMSGIATVEVSRSWPTTLEIAVTERAAIAFFDSGPGGDGVHLVDGGGVVFKTVKSRPAGLPELKLPKVSADDPVTRAVTAVLRVLPEAMLKQVATATAKTPASVEFTLSTGKTVRWGNAENTDRKAKVLAALLTQPGKVYDVSAPELPTITS</sequence>
<evidence type="ECO:0000313" key="11">
    <source>
        <dbReference type="EMBL" id="GAA3568319.1"/>
    </source>
</evidence>
<evidence type="ECO:0000313" key="12">
    <source>
        <dbReference type="Proteomes" id="UP001500689"/>
    </source>
</evidence>
<keyword evidence="4 9" id="KW-0812">Transmembrane</keyword>
<name>A0ABP6XLD8_9PSEU</name>
<evidence type="ECO:0000256" key="3">
    <source>
        <dbReference type="ARBA" id="ARBA00022618"/>
    </source>
</evidence>
<dbReference type="InterPro" id="IPR050487">
    <property type="entry name" value="FtsQ_DivIB"/>
</dbReference>
<evidence type="ECO:0000256" key="6">
    <source>
        <dbReference type="ARBA" id="ARBA00023136"/>
    </source>
</evidence>
<reference evidence="12" key="1">
    <citation type="journal article" date="2019" name="Int. J. Syst. Evol. Microbiol.">
        <title>The Global Catalogue of Microorganisms (GCM) 10K type strain sequencing project: providing services to taxonomists for standard genome sequencing and annotation.</title>
        <authorList>
            <consortium name="The Broad Institute Genomics Platform"/>
            <consortium name="The Broad Institute Genome Sequencing Center for Infectious Disease"/>
            <person name="Wu L."/>
            <person name="Ma J."/>
        </authorList>
    </citation>
    <scope>NUCLEOTIDE SEQUENCE [LARGE SCALE GENOMIC DNA]</scope>
    <source>
        <strain evidence="12">JCM 16898</strain>
    </source>
</reference>
<keyword evidence="6 9" id="KW-0472">Membrane</keyword>
<accession>A0ABP6XLD8</accession>
<evidence type="ECO:0000256" key="4">
    <source>
        <dbReference type="ARBA" id="ARBA00022692"/>
    </source>
</evidence>
<keyword evidence="5 9" id="KW-1133">Transmembrane helix</keyword>
<keyword evidence="3" id="KW-0132">Cell division</keyword>
<feature type="compositionally biased region" description="Basic residues" evidence="8">
    <location>
        <begin position="1"/>
        <end position="10"/>
    </location>
</feature>
<evidence type="ECO:0000256" key="7">
    <source>
        <dbReference type="ARBA" id="ARBA00023306"/>
    </source>
</evidence>
<feature type="domain" description="POTRA" evidence="10">
    <location>
        <begin position="93"/>
        <end position="161"/>
    </location>
</feature>
<dbReference type="EMBL" id="BAAAZN010000015">
    <property type="protein sequence ID" value="GAA3568319.1"/>
    <property type="molecule type" value="Genomic_DNA"/>
</dbReference>
<gene>
    <name evidence="11" type="ORF">GCM10022222_60390</name>
</gene>
<evidence type="ECO:0000256" key="8">
    <source>
        <dbReference type="SAM" id="MobiDB-lite"/>
    </source>
</evidence>
<dbReference type="PANTHER" id="PTHR37820:SF1">
    <property type="entry name" value="CELL DIVISION PROTEIN FTSQ"/>
    <property type="match status" value="1"/>
</dbReference>
<keyword evidence="2" id="KW-1003">Cell membrane</keyword>
<comment type="subcellular location">
    <subcellularLocation>
        <location evidence="1">Membrane</location>
    </subcellularLocation>
</comment>
<feature type="compositionally biased region" description="Basic and acidic residues" evidence="8">
    <location>
        <begin position="11"/>
        <end position="37"/>
    </location>
</feature>
<feature type="transmembrane region" description="Helical" evidence="9">
    <location>
        <begin position="71"/>
        <end position="95"/>
    </location>
</feature>
<dbReference type="Gene3D" id="3.10.20.310">
    <property type="entry name" value="membrane protein fhac"/>
    <property type="match status" value="1"/>
</dbReference>
<dbReference type="PROSITE" id="PS51779">
    <property type="entry name" value="POTRA"/>
    <property type="match status" value="1"/>
</dbReference>